<gene>
    <name evidence="4" type="ORF">TEHN7118_1563</name>
</gene>
<proteinExistence type="predicted"/>
<keyword evidence="2" id="KW-1133">Transmembrane helix</keyword>
<feature type="region of interest" description="Disordered" evidence="1">
    <location>
        <begin position="64"/>
        <end position="96"/>
    </location>
</feature>
<evidence type="ECO:0000313" key="5">
    <source>
        <dbReference type="Proteomes" id="UP000236214"/>
    </source>
</evidence>
<dbReference type="GO" id="GO:0016020">
    <property type="term" value="C:membrane"/>
    <property type="evidence" value="ECO:0007669"/>
    <property type="project" value="InterPro"/>
</dbReference>
<dbReference type="Proteomes" id="UP000236214">
    <property type="component" value="Unassembled WGS sequence"/>
</dbReference>
<protein>
    <recommendedName>
        <fullName evidence="3">Regulatory protein YycH-like domain-containing protein</fullName>
    </recommendedName>
</protein>
<name>A0A2H6DKJ7_TETHA</name>
<dbReference type="RefSeq" id="WP_014124505.1">
    <property type="nucleotide sequence ID" value="NZ_BDEB01000025.1"/>
</dbReference>
<dbReference type="EMBL" id="BDEC01000065">
    <property type="protein sequence ID" value="GBD68757.1"/>
    <property type="molecule type" value="Genomic_DNA"/>
</dbReference>
<organism evidence="4 5">
    <name type="scientific">Tetragenococcus halophilus subsp. halophilus</name>
    <dbReference type="NCBI Taxonomy" id="1513897"/>
    <lineage>
        <taxon>Bacteria</taxon>
        <taxon>Bacillati</taxon>
        <taxon>Bacillota</taxon>
        <taxon>Bacilli</taxon>
        <taxon>Lactobacillales</taxon>
        <taxon>Enterococcaceae</taxon>
        <taxon>Tetragenococcus</taxon>
    </lineage>
</organism>
<evidence type="ECO:0000313" key="4">
    <source>
        <dbReference type="EMBL" id="GBD68757.1"/>
    </source>
</evidence>
<dbReference type="AlphaFoldDB" id="A0A2H6DKJ7"/>
<keyword evidence="2" id="KW-0812">Transmembrane</keyword>
<dbReference type="InterPro" id="IPR018604">
    <property type="entry name" value="YycI-like"/>
</dbReference>
<dbReference type="Gene3D" id="2.40.128.690">
    <property type="entry name" value="YycH protein, domain 3-like"/>
    <property type="match status" value="1"/>
</dbReference>
<feature type="transmembrane region" description="Helical" evidence="2">
    <location>
        <begin position="6"/>
        <end position="25"/>
    </location>
</feature>
<sequence length="287" mass="33014">MDFKKIGWIFFFAFLGLNIFLFSIYKEADDQEDVVYRTDQKVPIEDRLDSEDISYSGQFSGKHQKGYYISGKPSDMNEALDEERDRQDDQDLLKDQTSVDDKTLTHSLTEENAITDTSQTSNVLKQFLQEEDQVLFGDEYSYLEDVSSFKGDYPSIIAAQSYEGIPIDDSSSRIEIELSEQDDKWVLSNYTQTHISDLIPLREAISLYSEEEIINTLYVNNKIPSGSEIKWRHLAYTLNLKVRGQNVYVPAWFVAIEDEDGQTQIEKVNALTNRIITNTTVQTVENS</sequence>
<dbReference type="Pfam" id="PF09648">
    <property type="entry name" value="YycI"/>
    <property type="match status" value="1"/>
</dbReference>
<comment type="caution">
    <text evidence="4">The sequence shown here is derived from an EMBL/GenBank/DDBJ whole genome shotgun (WGS) entry which is preliminary data.</text>
</comment>
<reference evidence="4 5" key="1">
    <citation type="submission" date="2016-05" db="EMBL/GenBank/DDBJ databases">
        <title>Whole genome sequencing of Tetragenococcus halophilus subsp. halophilus NISL 7118.</title>
        <authorList>
            <person name="Shiwa Y."/>
            <person name="Nishimura I."/>
            <person name="Yoshikawa H."/>
            <person name="Koyama Y."/>
            <person name="Oguma T."/>
        </authorList>
    </citation>
    <scope>NUCLEOTIDE SEQUENCE [LARGE SCALE GENOMIC DNA]</scope>
    <source>
        <strain evidence="4 5">NISL 7118</strain>
    </source>
</reference>
<evidence type="ECO:0000256" key="2">
    <source>
        <dbReference type="SAM" id="Phobius"/>
    </source>
</evidence>
<dbReference type="GeneID" id="64053738"/>
<feature type="compositionally biased region" description="Basic and acidic residues" evidence="1">
    <location>
        <begin position="83"/>
        <end position="96"/>
    </location>
</feature>
<evidence type="ECO:0000259" key="3">
    <source>
        <dbReference type="Pfam" id="PF09648"/>
    </source>
</evidence>
<feature type="domain" description="Regulatory protein YycH-like" evidence="3">
    <location>
        <begin position="40"/>
        <end position="270"/>
    </location>
</feature>
<keyword evidence="2" id="KW-0472">Membrane</keyword>
<keyword evidence="5" id="KW-1185">Reference proteome</keyword>
<evidence type="ECO:0000256" key="1">
    <source>
        <dbReference type="SAM" id="MobiDB-lite"/>
    </source>
</evidence>
<accession>A0A2H6DKJ7</accession>